<dbReference type="InParanoid" id="A0A151GKV6"/>
<dbReference type="PANTHER" id="PTHR10706">
    <property type="entry name" value="F-BOX FAMILY PROTEIN"/>
    <property type="match status" value="1"/>
</dbReference>
<dbReference type="PROSITE" id="PS50181">
    <property type="entry name" value="FBOX"/>
    <property type="match status" value="1"/>
</dbReference>
<protein>
    <submittedName>
        <fullName evidence="5">F-box domain-containing protein</fullName>
    </submittedName>
</protein>
<name>A0A151GKV6_DRECN</name>
<organism evidence="5 6">
    <name type="scientific">Drechmeria coniospora</name>
    <name type="common">Nematophagous fungus</name>
    <name type="synonym">Meria coniospora</name>
    <dbReference type="NCBI Taxonomy" id="98403"/>
    <lineage>
        <taxon>Eukaryota</taxon>
        <taxon>Fungi</taxon>
        <taxon>Dikarya</taxon>
        <taxon>Ascomycota</taxon>
        <taxon>Pezizomycotina</taxon>
        <taxon>Sordariomycetes</taxon>
        <taxon>Hypocreomycetidae</taxon>
        <taxon>Hypocreales</taxon>
        <taxon>Ophiocordycipitaceae</taxon>
        <taxon>Drechmeria</taxon>
    </lineage>
</organism>
<dbReference type="UniPathway" id="UPA00143"/>
<dbReference type="PANTHER" id="PTHR10706:SF130">
    <property type="entry name" value="F-BOX ONLY PROTEIN 31"/>
    <property type="match status" value="1"/>
</dbReference>
<dbReference type="EMBL" id="LAYC01000002">
    <property type="protein sequence ID" value="KYK57728.1"/>
    <property type="molecule type" value="Genomic_DNA"/>
</dbReference>
<evidence type="ECO:0000313" key="5">
    <source>
        <dbReference type="EMBL" id="KYK57728.1"/>
    </source>
</evidence>
<dbReference type="AlphaFoldDB" id="A0A151GKV6"/>
<evidence type="ECO:0000259" key="4">
    <source>
        <dbReference type="PROSITE" id="PS50181"/>
    </source>
</evidence>
<dbReference type="Pfam" id="PF12014">
    <property type="entry name" value="Cyclin_D1_bind"/>
    <property type="match status" value="1"/>
</dbReference>
<gene>
    <name evidence="5" type="ORF">DCS_04741</name>
</gene>
<feature type="compositionally biased region" description="Low complexity" evidence="3">
    <location>
        <begin position="43"/>
        <end position="55"/>
    </location>
</feature>
<evidence type="ECO:0000256" key="2">
    <source>
        <dbReference type="ARBA" id="ARBA00022786"/>
    </source>
</evidence>
<feature type="region of interest" description="Disordered" evidence="3">
    <location>
        <begin position="92"/>
        <end position="133"/>
    </location>
</feature>
<dbReference type="Gene3D" id="1.20.1280.50">
    <property type="match status" value="1"/>
</dbReference>
<feature type="domain" description="F-box" evidence="4">
    <location>
        <begin position="136"/>
        <end position="182"/>
    </location>
</feature>
<dbReference type="STRING" id="98403.A0A151GKV6"/>
<feature type="compositionally biased region" description="Polar residues" evidence="3">
    <location>
        <begin position="94"/>
        <end position="109"/>
    </location>
</feature>
<dbReference type="InterPro" id="IPR045048">
    <property type="entry name" value="FBXO31/39"/>
</dbReference>
<evidence type="ECO:0000256" key="3">
    <source>
        <dbReference type="SAM" id="MobiDB-lite"/>
    </source>
</evidence>
<comment type="caution">
    <text evidence="5">The sequence shown here is derived from an EMBL/GenBank/DDBJ whole genome shotgun (WGS) entry which is preliminary data.</text>
</comment>
<sequence length="615" mass="67988">MARFASTNWKRPVEPTAAPCFSFGFTPEHSPPPEGPPPPPVRQVPSSASPQSPYPGGRPTIHPLLPTYDPTNSESESQLALFEGDPNDCAGIDNSFSAMSRGSRLTTARQPARARGASGASAQHRKQEQRNLHRSGTRLVALPPELIDAILSYLSAQDLALVSATCHALRKHANSDIHWQRLVQSSVPGQTIRMPGPCASFRELYATHDPLWFLPKYKIWFCDRDLMGKLIVARFDQRRGCIEAYQLLAVSTQTSFEHWTADDQVIIHGFEPQVKLHLDKPILQFRVQDKHGDGGFSTRPGANRFADEMPMRLEERMGAMFSNFMLTRSLDAEAADERLGEDYPYSNIWPPPAIPARRRLSGVRSGQGFATLSLTDRPQARSEVSDQTFRVRQWMEMAGTPALPGLIGQASGLAGMVRVLSEPGPASSVPRGVASVHIGEELITYSTLDPALYTPTLAKPWRGIWVGDYSGHGCEFLLINQPDDPPTSDAELGLVRGERETDEDWERRRLDARVYRGRLEAVKLTGDPNVPRGEYTFVADDLGPGGLVGVASDAPFVGVRVVHSKGHVADTGFIRDKYVESQLLLISPNKLAQHWLGFGHISFFERVHVDEFIVP</sequence>
<dbReference type="InterPro" id="IPR001810">
    <property type="entry name" value="F-box_dom"/>
</dbReference>
<dbReference type="SMART" id="SM00256">
    <property type="entry name" value="FBOX"/>
    <property type="match status" value="1"/>
</dbReference>
<dbReference type="GO" id="GO:0016567">
    <property type="term" value="P:protein ubiquitination"/>
    <property type="evidence" value="ECO:0007669"/>
    <property type="project" value="UniProtKB-UniPathway"/>
</dbReference>
<evidence type="ECO:0000313" key="6">
    <source>
        <dbReference type="Proteomes" id="UP000076580"/>
    </source>
</evidence>
<feature type="region of interest" description="Disordered" evidence="3">
    <location>
        <begin position="1"/>
        <end position="77"/>
    </location>
</feature>
<feature type="compositionally biased region" description="Low complexity" evidence="3">
    <location>
        <begin position="113"/>
        <end position="122"/>
    </location>
</feature>
<dbReference type="SUPFAM" id="SSF81383">
    <property type="entry name" value="F-box domain"/>
    <property type="match status" value="1"/>
</dbReference>
<feature type="compositionally biased region" description="Pro residues" evidence="3">
    <location>
        <begin position="29"/>
        <end position="42"/>
    </location>
</feature>
<dbReference type="Pfam" id="PF12937">
    <property type="entry name" value="F-box-like"/>
    <property type="match status" value="1"/>
</dbReference>
<reference evidence="5 6" key="1">
    <citation type="journal article" date="2016" name="Sci. Rep.">
        <title>Insights into Adaptations to a Near-Obligate Nematode Endoparasitic Lifestyle from the Finished Genome of Drechmeria coniospora.</title>
        <authorList>
            <person name="Zhang L."/>
            <person name="Zhou Z."/>
            <person name="Guo Q."/>
            <person name="Fokkens L."/>
            <person name="Miskei M."/>
            <person name="Pocsi I."/>
            <person name="Zhang W."/>
            <person name="Chen M."/>
            <person name="Wang L."/>
            <person name="Sun Y."/>
            <person name="Donzelli B.G."/>
            <person name="Gibson D.M."/>
            <person name="Nelson D.R."/>
            <person name="Luo J.G."/>
            <person name="Rep M."/>
            <person name="Liu H."/>
            <person name="Yang S."/>
            <person name="Wang J."/>
            <person name="Krasnoff S.B."/>
            <person name="Xu Y."/>
            <person name="Molnar I."/>
            <person name="Lin M."/>
        </authorList>
    </citation>
    <scope>NUCLEOTIDE SEQUENCE [LARGE SCALE GENOMIC DNA]</scope>
    <source>
        <strain evidence="5 6">ARSEF 6962</strain>
    </source>
</reference>
<evidence type="ECO:0000256" key="1">
    <source>
        <dbReference type="ARBA" id="ARBA00004906"/>
    </source>
</evidence>
<dbReference type="GeneID" id="63717384"/>
<dbReference type="RefSeq" id="XP_040657080.1">
    <property type="nucleotide sequence ID" value="XM_040802047.1"/>
</dbReference>
<proteinExistence type="predicted"/>
<comment type="pathway">
    <text evidence="1">Protein modification; protein ubiquitination.</text>
</comment>
<keyword evidence="6" id="KW-1185">Reference proteome</keyword>
<dbReference type="Proteomes" id="UP000076580">
    <property type="component" value="Chromosome 02"/>
</dbReference>
<dbReference type="InterPro" id="IPR036047">
    <property type="entry name" value="F-box-like_dom_sf"/>
</dbReference>
<accession>A0A151GKV6</accession>
<keyword evidence="2" id="KW-0833">Ubl conjugation pathway</keyword>